<dbReference type="AlphaFoldDB" id="R7VE04"/>
<dbReference type="GO" id="GO:0032259">
    <property type="term" value="P:methylation"/>
    <property type="evidence" value="ECO:0007669"/>
    <property type="project" value="UniProtKB-KW"/>
</dbReference>
<dbReference type="GO" id="GO:0016279">
    <property type="term" value="F:protein-lysine N-methyltransferase activity"/>
    <property type="evidence" value="ECO:0007669"/>
    <property type="project" value="TreeGrafter"/>
</dbReference>
<keyword evidence="2" id="KW-0808">Transferase</keyword>
<dbReference type="SUPFAM" id="SSF53335">
    <property type="entry name" value="S-adenosyl-L-methionine-dependent methyltransferases"/>
    <property type="match status" value="1"/>
</dbReference>
<evidence type="ECO:0000256" key="2">
    <source>
        <dbReference type="ARBA" id="ARBA00022679"/>
    </source>
</evidence>
<keyword evidence="8" id="KW-1185">Reference proteome</keyword>
<protein>
    <recommendedName>
        <fullName evidence="5">ETFB lysine methyltransferase</fullName>
    </recommendedName>
    <alternativeName>
        <fullName evidence="4">Protein N-lysine methyltransferase METTL20</fullName>
    </alternativeName>
</protein>
<dbReference type="STRING" id="283909.R7VE04"/>
<dbReference type="PANTHER" id="PTHR43648:SF1">
    <property type="entry name" value="ELECTRON TRANSFER FLAVOPROTEIN BETA SUBUNIT LYSINE METHYLTRANSFERASE"/>
    <property type="match status" value="1"/>
</dbReference>
<evidence type="ECO:0000256" key="4">
    <source>
        <dbReference type="ARBA" id="ARBA00041867"/>
    </source>
</evidence>
<comment type="similarity">
    <text evidence="3">Belongs to the methyltransferase superfamily. ETFBKMT family.</text>
</comment>
<evidence type="ECO:0000313" key="8">
    <source>
        <dbReference type="Proteomes" id="UP000014760"/>
    </source>
</evidence>
<dbReference type="EMBL" id="KB294418">
    <property type="protein sequence ID" value="ELU14536.1"/>
    <property type="molecule type" value="Genomic_DNA"/>
</dbReference>
<dbReference type="Proteomes" id="UP000014760">
    <property type="component" value="Unassembled WGS sequence"/>
</dbReference>
<proteinExistence type="inferred from homology"/>
<dbReference type="EMBL" id="AMQN01004815">
    <property type="status" value="NOT_ANNOTATED_CDS"/>
    <property type="molecule type" value="Genomic_DNA"/>
</dbReference>
<evidence type="ECO:0000256" key="3">
    <source>
        <dbReference type="ARBA" id="ARBA00037932"/>
    </source>
</evidence>
<dbReference type="InterPro" id="IPR050078">
    <property type="entry name" value="Ribosomal_L11_MeTrfase_PrmA"/>
</dbReference>
<dbReference type="HOGENOM" id="CLU_074455_2_0_1"/>
<evidence type="ECO:0000256" key="1">
    <source>
        <dbReference type="ARBA" id="ARBA00022603"/>
    </source>
</evidence>
<reference evidence="6 8" key="2">
    <citation type="journal article" date="2013" name="Nature">
        <title>Insights into bilaterian evolution from three spiralian genomes.</title>
        <authorList>
            <person name="Simakov O."/>
            <person name="Marletaz F."/>
            <person name="Cho S.J."/>
            <person name="Edsinger-Gonzales E."/>
            <person name="Havlak P."/>
            <person name="Hellsten U."/>
            <person name="Kuo D.H."/>
            <person name="Larsson T."/>
            <person name="Lv J."/>
            <person name="Arendt D."/>
            <person name="Savage R."/>
            <person name="Osoegawa K."/>
            <person name="de Jong P."/>
            <person name="Grimwood J."/>
            <person name="Chapman J.A."/>
            <person name="Shapiro H."/>
            <person name="Aerts A."/>
            <person name="Otillar R.P."/>
            <person name="Terry A.Y."/>
            <person name="Boore J.L."/>
            <person name="Grigoriev I.V."/>
            <person name="Lindberg D.R."/>
            <person name="Seaver E.C."/>
            <person name="Weisblat D.A."/>
            <person name="Putnam N.H."/>
            <person name="Rokhsar D.S."/>
        </authorList>
    </citation>
    <scope>NUCLEOTIDE SEQUENCE</scope>
    <source>
        <strain evidence="6 8">I ESC-2004</strain>
    </source>
</reference>
<reference evidence="8" key="1">
    <citation type="submission" date="2012-12" db="EMBL/GenBank/DDBJ databases">
        <authorList>
            <person name="Hellsten U."/>
            <person name="Grimwood J."/>
            <person name="Chapman J.A."/>
            <person name="Shapiro H."/>
            <person name="Aerts A."/>
            <person name="Otillar R.P."/>
            <person name="Terry A.Y."/>
            <person name="Boore J.L."/>
            <person name="Simakov O."/>
            <person name="Marletaz F."/>
            <person name="Cho S.-J."/>
            <person name="Edsinger-Gonzales E."/>
            <person name="Havlak P."/>
            <person name="Kuo D.-H."/>
            <person name="Larsson T."/>
            <person name="Lv J."/>
            <person name="Arendt D."/>
            <person name="Savage R."/>
            <person name="Osoegawa K."/>
            <person name="de Jong P."/>
            <person name="Lindberg D.R."/>
            <person name="Seaver E.C."/>
            <person name="Weisblat D.A."/>
            <person name="Putnam N.H."/>
            <person name="Grigoriev I.V."/>
            <person name="Rokhsar D.S."/>
        </authorList>
    </citation>
    <scope>NUCLEOTIDE SEQUENCE</scope>
    <source>
        <strain evidence="8">I ESC-2004</strain>
    </source>
</reference>
<name>R7VE04_CAPTE</name>
<dbReference type="Pfam" id="PF06325">
    <property type="entry name" value="PrmA"/>
    <property type="match status" value="1"/>
</dbReference>
<dbReference type="InterPro" id="IPR029063">
    <property type="entry name" value="SAM-dependent_MTases_sf"/>
</dbReference>
<reference evidence="7" key="3">
    <citation type="submission" date="2015-06" db="UniProtKB">
        <authorList>
            <consortium name="EnsemblMetazoa"/>
        </authorList>
    </citation>
    <scope>IDENTIFICATION</scope>
</reference>
<sequence length="234" mass="26063">MRRLLSPFIARRILRHFSSHSEVVQEIDRLTVKSRNHLTPELSLHLITPQCPLWHSPGDECPFDDPFWAFYWPGGQALTRFLLDNSSVTKGHSVLDVGSGCAASAIAAVKSGAQHVTANDICPVAAVAINMNAKLNGTKLSISTDNFIGRPCQHWDVILLGDMFYDPKFADIVFEWLKQMSEQGKAIYIGDPGRLSFVSHPATQHLQRVASYELLDDCKQENNGLTQGSVWKFS</sequence>
<dbReference type="Gene3D" id="3.40.50.150">
    <property type="entry name" value="Vaccinia Virus protein VP39"/>
    <property type="match status" value="1"/>
</dbReference>
<keyword evidence="1" id="KW-0489">Methyltransferase</keyword>
<organism evidence="6">
    <name type="scientific">Capitella teleta</name>
    <name type="common">Polychaete worm</name>
    <dbReference type="NCBI Taxonomy" id="283909"/>
    <lineage>
        <taxon>Eukaryota</taxon>
        <taxon>Metazoa</taxon>
        <taxon>Spiralia</taxon>
        <taxon>Lophotrochozoa</taxon>
        <taxon>Annelida</taxon>
        <taxon>Polychaeta</taxon>
        <taxon>Sedentaria</taxon>
        <taxon>Scolecida</taxon>
        <taxon>Capitellidae</taxon>
        <taxon>Capitella</taxon>
    </lineage>
</organism>
<dbReference type="PANTHER" id="PTHR43648">
    <property type="entry name" value="ELECTRON TRANSFER FLAVOPROTEIN BETA SUBUNIT LYSINE METHYLTRANSFERASE"/>
    <property type="match status" value="1"/>
</dbReference>
<dbReference type="EnsemblMetazoa" id="CapteT174345">
    <property type="protein sequence ID" value="CapteP174345"/>
    <property type="gene ID" value="CapteG174345"/>
</dbReference>
<evidence type="ECO:0000313" key="6">
    <source>
        <dbReference type="EMBL" id="ELU14536.1"/>
    </source>
</evidence>
<dbReference type="OMA" id="RQENYGL"/>
<dbReference type="CDD" id="cd02440">
    <property type="entry name" value="AdoMet_MTases"/>
    <property type="match status" value="1"/>
</dbReference>
<dbReference type="GO" id="GO:0005759">
    <property type="term" value="C:mitochondrial matrix"/>
    <property type="evidence" value="ECO:0007669"/>
    <property type="project" value="TreeGrafter"/>
</dbReference>
<gene>
    <name evidence="6" type="ORF">CAPTEDRAFT_174345</name>
</gene>
<accession>R7VE04</accession>
<evidence type="ECO:0000313" key="7">
    <source>
        <dbReference type="EnsemblMetazoa" id="CapteP174345"/>
    </source>
</evidence>
<dbReference type="OrthoDB" id="194386at2759"/>
<evidence type="ECO:0000256" key="5">
    <source>
        <dbReference type="ARBA" id="ARBA00042266"/>
    </source>
</evidence>